<reference evidence="3" key="1">
    <citation type="submission" date="2012-06" db="EMBL/GenBank/DDBJ databases">
        <title>The complete genome of Belliella baltica DSM 15883.</title>
        <authorList>
            <person name="Lucas S."/>
            <person name="Copeland A."/>
            <person name="Lapidus A."/>
            <person name="Goodwin L."/>
            <person name="Pitluck S."/>
            <person name="Peters L."/>
            <person name="Mikhailova N."/>
            <person name="Davenport K."/>
            <person name="Kyrpides N."/>
            <person name="Mavromatis K."/>
            <person name="Pagani I."/>
            <person name="Ivanova N."/>
            <person name="Ovchinnikova G."/>
            <person name="Zeytun A."/>
            <person name="Detter J.C."/>
            <person name="Han C."/>
            <person name="Land M."/>
            <person name="Hauser L."/>
            <person name="Markowitz V."/>
            <person name="Cheng J.-F."/>
            <person name="Hugenholtz P."/>
            <person name="Woyke T."/>
            <person name="Wu D."/>
            <person name="Tindall B."/>
            <person name="Pomrenke H."/>
            <person name="Brambilla E."/>
            <person name="Klenk H.-P."/>
            <person name="Eisen J.A."/>
        </authorList>
    </citation>
    <scope>NUCLEOTIDE SEQUENCE [LARGE SCALE GENOMIC DNA]</scope>
    <source>
        <strain evidence="3">DSM 15883 / CIP 108006 / LMG 21964 / BA134</strain>
    </source>
</reference>
<dbReference type="HOGENOM" id="CLU_1718754_0_0_10"/>
<sequence length="152" mass="17452">MEHSSLNQRVDNLISLINQKAQEYRRKQIQQYEIEAMKRLPQKFGTVIPEKEVEIWMEKFEKVIQKLPSSTEKGTPYVKAKNELFRDLNKKYKIQRKGQWTAIMLPVFMSSIGVAIGASTGNLALWIPIGIIIGFVVGRSIDKNAEKKGLVF</sequence>
<proteinExistence type="predicted"/>
<protein>
    <submittedName>
        <fullName evidence="2">Uncharacterized protein</fullName>
    </submittedName>
</protein>
<keyword evidence="3" id="KW-1185">Reference proteome</keyword>
<dbReference type="KEGG" id="bbd:Belba_3317"/>
<keyword evidence="1" id="KW-1133">Transmembrane helix</keyword>
<dbReference type="AlphaFoldDB" id="I3Z9A5"/>
<gene>
    <name evidence="2" type="ordered locus">Belba_3317</name>
</gene>
<dbReference type="OrthoDB" id="837820at2"/>
<evidence type="ECO:0000313" key="2">
    <source>
        <dbReference type="EMBL" id="AFL85823.1"/>
    </source>
</evidence>
<dbReference type="RefSeq" id="WP_014773760.1">
    <property type="nucleotide sequence ID" value="NC_018010.1"/>
</dbReference>
<keyword evidence="1" id="KW-0472">Membrane</keyword>
<keyword evidence="1" id="KW-0812">Transmembrane</keyword>
<organism evidence="2 3">
    <name type="scientific">Belliella baltica (strain DSM 15883 / CIP 108006 / LMG 21964 / BA134)</name>
    <dbReference type="NCBI Taxonomy" id="866536"/>
    <lineage>
        <taxon>Bacteria</taxon>
        <taxon>Pseudomonadati</taxon>
        <taxon>Bacteroidota</taxon>
        <taxon>Cytophagia</taxon>
        <taxon>Cytophagales</taxon>
        <taxon>Cyclobacteriaceae</taxon>
        <taxon>Belliella</taxon>
    </lineage>
</organism>
<dbReference type="EMBL" id="CP003281">
    <property type="protein sequence ID" value="AFL85823.1"/>
    <property type="molecule type" value="Genomic_DNA"/>
</dbReference>
<dbReference type="STRING" id="866536.Belba_3317"/>
<evidence type="ECO:0000256" key="1">
    <source>
        <dbReference type="SAM" id="Phobius"/>
    </source>
</evidence>
<name>I3Z9A5_BELBD</name>
<evidence type="ECO:0000313" key="3">
    <source>
        <dbReference type="Proteomes" id="UP000006050"/>
    </source>
</evidence>
<dbReference type="Proteomes" id="UP000006050">
    <property type="component" value="Chromosome"/>
</dbReference>
<feature type="transmembrane region" description="Helical" evidence="1">
    <location>
        <begin position="123"/>
        <end position="141"/>
    </location>
</feature>
<feature type="transmembrane region" description="Helical" evidence="1">
    <location>
        <begin position="100"/>
        <end position="117"/>
    </location>
</feature>
<accession>I3Z9A5</accession>